<keyword evidence="1" id="KW-0472">Membrane</keyword>
<evidence type="ECO:0000313" key="2">
    <source>
        <dbReference type="EMBL" id="WDE01123.1"/>
    </source>
</evidence>
<dbReference type="PANTHER" id="PTHR34821:SF2">
    <property type="entry name" value="INNER MEMBRANE PROTEIN YDCZ"/>
    <property type="match status" value="1"/>
</dbReference>
<organism evidence="2 3">
    <name type="scientific">Thalassomonas actiniarum</name>
    <dbReference type="NCBI Taxonomy" id="485447"/>
    <lineage>
        <taxon>Bacteria</taxon>
        <taxon>Pseudomonadati</taxon>
        <taxon>Pseudomonadota</taxon>
        <taxon>Gammaproteobacteria</taxon>
        <taxon>Alteromonadales</taxon>
        <taxon>Colwelliaceae</taxon>
        <taxon>Thalassomonas</taxon>
    </lineage>
</organism>
<dbReference type="KEGG" id="tact:SG35_011085"/>
<gene>
    <name evidence="2" type="ORF">SG35_011085</name>
</gene>
<reference evidence="2 3" key="2">
    <citation type="journal article" date="2022" name="Mar. Drugs">
        <title>Bioassay-Guided Fractionation Leads to the Detection of Cholic Acid Generated by the Rare Thalassomonas sp.</title>
        <authorList>
            <person name="Pheiffer F."/>
            <person name="Schneider Y.K."/>
            <person name="Hansen E.H."/>
            <person name="Andersen J.H."/>
            <person name="Isaksson J."/>
            <person name="Busche T."/>
            <person name="R C."/>
            <person name="Kalinowski J."/>
            <person name="Zyl L.V."/>
            <person name="Trindade M."/>
        </authorList>
    </citation>
    <scope>NUCLEOTIDE SEQUENCE [LARGE SCALE GENOMIC DNA]</scope>
    <source>
        <strain evidence="2 3">A5K-106</strain>
    </source>
</reference>
<keyword evidence="1" id="KW-1133">Transmembrane helix</keyword>
<dbReference type="PANTHER" id="PTHR34821">
    <property type="entry name" value="INNER MEMBRANE PROTEIN YDCZ"/>
    <property type="match status" value="1"/>
</dbReference>
<dbReference type="Proteomes" id="UP000032568">
    <property type="component" value="Chromosome"/>
</dbReference>
<dbReference type="GO" id="GO:0005886">
    <property type="term" value="C:plasma membrane"/>
    <property type="evidence" value="ECO:0007669"/>
    <property type="project" value="TreeGrafter"/>
</dbReference>
<evidence type="ECO:0000256" key="1">
    <source>
        <dbReference type="SAM" id="Phobius"/>
    </source>
</evidence>
<feature type="transmembrane region" description="Helical" evidence="1">
    <location>
        <begin position="67"/>
        <end position="89"/>
    </location>
</feature>
<feature type="transmembrane region" description="Helical" evidence="1">
    <location>
        <begin position="126"/>
        <end position="144"/>
    </location>
</feature>
<sequence>MIYLSLLALIAGAAIATQTSMNAQLGVMLKNPLLATSVAFVSSIFFTLCGVLLVNREIPSVEVIRSVPVYLWFAGGAFSAFGLGCFYYLIPKMGIGAMLSAALTGQLLLAIVAGHFGWFDLPVKPITVAKVAGVVALISGIILINRG</sequence>
<feature type="transmembrane region" description="Helical" evidence="1">
    <location>
        <begin position="33"/>
        <end position="55"/>
    </location>
</feature>
<dbReference type="InterPro" id="IPR006750">
    <property type="entry name" value="YdcZ"/>
</dbReference>
<reference evidence="2 3" key="1">
    <citation type="journal article" date="2015" name="Genome Announc.">
        <title>Draft Genome Sequences of Marine Isolates of Thalassomonas viridans and Thalassomonas actiniarum.</title>
        <authorList>
            <person name="Olonade I."/>
            <person name="van Zyl L.J."/>
            <person name="Trindade M."/>
        </authorList>
    </citation>
    <scope>NUCLEOTIDE SEQUENCE [LARGE SCALE GENOMIC DNA]</scope>
    <source>
        <strain evidence="2 3">A5K-106</strain>
    </source>
</reference>
<dbReference type="Pfam" id="PF04657">
    <property type="entry name" value="DMT_YdcZ"/>
    <property type="match status" value="1"/>
</dbReference>
<keyword evidence="1" id="KW-0812">Transmembrane</keyword>
<evidence type="ECO:0000313" key="3">
    <source>
        <dbReference type="Proteomes" id="UP000032568"/>
    </source>
</evidence>
<proteinExistence type="predicted"/>
<dbReference type="RefSeq" id="WP_044831432.1">
    <property type="nucleotide sequence ID" value="NZ_CP059735.1"/>
</dbReference>
<dbReference type="EMBL" id="CP059735">
    <property type="protein sequence ID" value="WDE01123.1"/>
    <property type="molecule type" value="Genomic_DNA"/>
</dbReference>
<feature type="transmembrane region" description="Helical" evidence="1">
    <location>
        <begin position="95"/>
        <end position="119"/>
    </location>
</feature>
<protein>
    <submittedName>
        <fullName evidence="2">DMT family transporter</fullName>
    </submittedName>
</protein>
<keyword evidence="3" id="KW-1185">Reference proteome</keyword>
<accession>A0AAF0C537</accession>
<dbReference type="AlphaFoldDB" id="A0AAF0C537"/>
<name>A0AAF0C537_9GAMM</name>